<dbReference type="GO" id="GO:0070404">
    <property type="term" value="F:NADH binding"/>
    <property type="evidence" value="ECO:0007669"/>
    <property type="project" value="TreeGrafter"/>
</dbReference>
<dbReference type="GO" id="GO:0006559">
    <property type="term" value="P:L-phenylalanine catabolic process"/>
    <property type="evidence" value="ECO:0007669"/>
    <property type="project" value="TreeGrafter"/>
</dbReference>
<organism evidence="13 14">
    <name type="scientific">Caenorhabditis japonica</name>
    <dbReference type="NCBI Taxonomy" id="281687"/>
    <lineage>
        <taxon>Eukaryota</taxon>
        <taxon>Metazoa</taxon>
        <taxon>Ecdysozoa</taxon>
        <taxon>Nematoda</taxon>
        <taxon>Chromadorea</taxon>
        <taxon>Rhabditida</taxon>
        <taxon>Rhabditina</taxon>
        <taxon>Rhabditomorpha</taxon>
        <taxon>Rhabditoidea</taxon>
        <taxon>Rhabditidae</taxon>
        <taxon>Peloderinae</taxon>
        <taxon>Caenorhabditis</taxon>
    </lineage>
</organism>
<reference evidence="14" key="1">
    <citation type="submission" date="2010-08" db="EMBL/GenBank/DDBJ databases">
        <authorList>
            <consortium name="Caenorhabditis japonica Sequencing Consortium"/>
            <person name="Wilson R.K."/>
        </authorList>
    </citation>
    <scope>NUCLEOTIDE SEQUENCE [LARGE SCALE GENOMIC DNA]</scope>
    <source>
        <strain evidence="14">DF5081</strain>
    </source>
</reference>
<evidence type="ECO:0000256" key="11">
    <source>
        <dbReference type="ARBA" id="ARBA00047429"/>
    </source>
</evidence>
<comment type="similarity">
    <text evidence="1">Belongs to the short-chain dehydrogenases/reductases (SDR) family.</text>
</comment>
<reference evidence="13" key="2">
    <citation type="submission" date="2022-06" db="UniProtKB">
        <authorList>
            <consortium name="EnsemblMetazoa"/>
        </authorList>
    </citation>
    <scope>IDENTIFICATION</scope>
    <source>
        <strain evidence="13">DF5081</strain>
    </source>
</reference>
<keyword evidence="5" id="KW-0783">Tetrahydrobiopterin biosynthesis</keyword>
<evidence type="ECO:0000313" key="13">
    <source>
        <dbReference type="EnsemblMetazoa" id="CJA09827.1"/>
    </source>
</evidence>
<dbReference type="PANTHER" id="PTHR15104:SF0">
    <property type="entry name" value="DIHYDROPTERIDINE REDUCTASE"/>
    <property type="match status" value="1"/>
</dbReference>
<name>A0A8R1HVE4_CAEJA</name>
<dbReference type="Gene3D" id="3.40.50.720">
    <property type="entry name" value="NAD(P)-binding Rossmann-like Domain"/>
    <property type="match status" value="1"/>
</dbReference>
<evidence type="ECO:0000256" key="3">
    <source>
        <dbReference type="ARBA" id="ARBA00022857"/>
    </source>
</evidence>
<protein>
    <recommendedName>
        <fullName evidence="8">Dihydropteridine reductase</fullName>
        <ecNumber evidence="7">1.5.1.34</ecNumber>
    </recommendedName>
    <alternativeName>
        <fullName evidence="10">HDHPR</fullName>
    </alternativeName>
    <alternativeName>
        <fullName evidence="9">Quinoid dihydropteridine reductase</fullName>
    </alternativeName>
</protein>
<evidence type="ECO:0000256" key="1">
    <source>
        <dbReference type="ARBA" id="ARBA00006484"/>
    </source>
</evidence>
<evidence type="ECO:0000256" key="2">
    <source>
        <dbReference type="ARBA" id="ARBA00011738"/>
    </source>
</evidence>
<evidence type="ECO:0000256" key="8">
    <source>
        <dbReference type="ARBA" id="ARBA00039520"/>
    </source>
</evidence>
<keyword evidence="3" id="KW-0521">NADP</keyword>
<keyword evidence="4" id="KW-0560">Oxidoreductase</keyword>
<sequence>MIKQSVWSSAIAAKVASVHLKPGGVLQLTGAAAATGPTSGMIGYGLAKAAVHHLATSLAAEGSGLPQGSSVLTILPVTLDTAMNRKWMPKADHSTWTPLSFISESLLKWTTEVSSRPESGSLLKITTSGGNSVIDKQ</sequence>
<comment type="function">
    <text evidence="6">Catalyzes the conversion of quinonoid dihydrobiopterin into tetrahydrobiopterin.</text>
</comment>
<dbReference type="FunFam" id="3.40.50.720:FF:000157">
    <property type="entry name" value="Quinoid dihydropteridine reductase"/>
    <property type="match status" value="1"/>
</dbReference>
<dbReference type="GO" id="GO:0070402">
    <property type="term" value="F:NADPH binding"/>
    <property type="evidence" value="ECO:0007669"/>
    <property type="project" value="TreeGrafter"/>
</dbReference>
<dbReference type="EnsemblMetazoa" id="CJA09827.1">
    <property type="protein sequence ID" value="CJA09827.1"/>
    <property type="gene ID" value="WBGene00129031"/>
</dbReference>
<dbReference type="AlphaFoldDB" id="A0A8R1HVE4"/>
<accession>A0A8R1HVE4</accession>
<proteinExistence type="inferred from homology"/>
<evidence type="ECO:0000256" key="4">
    <source>
        <dbReference type="ARBA" id="ARBA00023002"/>
    </source>
</evidence>
<dbReference type="GO" id="GO:0006729">
    <property type="term" value="P:tetrahydrobiopterin biosynthetic process"/>
    <property type="evidence" value="ECO:0007669"/>
    <property type="project" value="UniProtKB-KW"/>
</dbReference>
<dbReference type="GO" id="GO:0005737">
    <property type="term" value="C:cytoplasm"/>
    <property type="evidence" value="ECO:0007669"/>
    <property type="project" value="TreeGrafter"/>
</dbReference>
<comment type="catalytic activity">
    <reaction evidence="12">
        <text>5,6,7,8-tetrahydropteridine + NAD(+) = 6,7-dihydropteridine + NADH + H(+)</text>
        <dbReference type="Rhea" id="RHEA:17869"/>
        <dbReference type="ChEBI" id="CHEBI:15378"/>
        <dbReference type="ChEBI" id="CHEBI:28889"/>
        <dbReference type="ChEBI" id="CHEBI:30156"/>
        <dbReference type="ChEBI" id="CHEBI:57540"/>
        <dbReference type="ChEBI" id="CHEBI:57945"/>
        <dbReference type="EC" id="1.5.1.34"/>
    </reaction>
    <physiologicalReaction direction="right-to-left" evidence="12">
        <dbReference type="Rhea" id="RHEA:17871"/>
    </physiologicalReaction>
</comment>
<evidence type="ECO:0000256" key="5">
    <source>
        <dbReference type="ARBA" id="ARBA00023007"/>
    </source>
</evidence>
<comment type="catalytic activity">
    <reaction evidence="11">
        <text>5,6,7,8-tetrahydropteridine + NADP(+) = 6,7-dihydropteridine + NADPH + H(+)</text>
        <dbReference type="Rhea" id="RHEA:17865"/>
        <dbReference type="ChEBI" id="CHEBI:15378"/>
        <dbReference type="ChEBI" id="CHEBI:28889"/>
        <dbReference type="ChEBI" id="CHEBI:30156"/>
        <dbReference type="ChEBI" id="CHEBI:57783"/>
        <dbReference type="ChEBI" id="CHEBI:58349"/>
        <dbReference type="EC" id="1.5.1.34"/>
    </reaction>
    <physiologicalReaction direction="right-to-left" evidence="11">
        <dbReference type="Rhea" id="RHEA:17867"/>
    </physiologicalReaction>
</comment>
<evidence type="ECO:0000256" key="10">
    <source>
        <dbReference type="ARBA" id="ARBA00042518"/>
    </source>
</evidence>
<evidence type="ECO:0000256" key="6">
    <source>
        <dbReference type="ARBA" id="ARBA00037099"/>
    </source>
</evidence>
<evidence type="ECO:0000256" key="12">
    <source>
        <dbReference type="ARBA" id="ARBA00047536"/>
    </source>
</evidence>
<dbReference type="Proteomes" id="UP000005237">
    <property type="component" value="Unassembled WGS sequence"/>
</dbReference>
<evidence type="ECO:0000256" key="7">
    <source>
        <dbReference type="ARBA" id="ARBA00039153"/>
    </source>
</evidence>
<keyword evidence="14" id="KW-1185">Reference proteome</keyword>
<comment type="subunit">
    <text evidence="2">Homodimer.</text>
</comment>
<evidence type="ECO:0000256" key="9">
    <source>
        <dbReference type="ARBA" id="ARBA00041348"/>
    </source>
</evidence>
<dbReference type="PANTHER" id="PTHR15104">
    <property type="entry name" value="DIHYDROPTERIDINE REDUCTASE"/>
    <property type="match status" value="1"/>
</dbReference>
<dbReference type="InterPro" id="IPR036291">
    <property type="entry name" value="NAD(P)-bd_dom_sf"/>
</dbReference>
<dbReference type="GO" id="GO:0004155">
    <property type="term" value="F:6,7-dihydropteridine reductase activity"/>
    <property type="evidence" value="ECO:0007669"/>
    <property type="project" value="UniProtKB-EC"/>
</dbReference>
<dbReference type="SUPFAM" id="SSF51735">
    <property type="entry name" value="NAD(P)-binding Rossmann-fold domains"/>
    <property type="match status" value="1"/>
</dbReference>
<dbReference type="EC" id="1.5.1.34" evidence="7"/>
<evidence type="ECO:0000313" key="14">
    <source>
        <dbReference type="Proteomes" id="UP000005237"/>
    </source>
</evidence>